<dbReference type="Proteomes" id="UP000326837">
    <property type="component" value="Chromosome"/>
</dbReference>
<protein>
    <submittedName>
        <fullName evidence="2">Isochorismatase</fullName>
        <ecNumber evidence="2">3.3.2.1</ecNumber>
    </submittedName>
</protein>
<dbReference type="InterPro" id="IPR050993">
    <property type="entry name" value="Isochorismatase_domain"/>
</dbReference>
<keyword evidence="3" id="KW-1185">Reference proteome</keyword>
<accession>A0A5K7X9T5</accession>
<evidence type="ECO:0000313" key="3">
    <source>
        <dbReference type="Proteomes" id="UP000326837"/>
    </source>
</evidence>
<organism evidence="2 3">
    <name type="scientific">Lacipirellula parvula</name>
    <dbReference type="NCBI Taxonomy" id="2650471"/>
    <lineage>
        <taxon>Bacteria</taxon>
        <taxon>Pseudomonadati</taxon>
        <taxon>Planctomycetota</taxon>
        <taxon>Planctomycetia</taxon>
        <taxon>Pirellulales</taxon>
        <taxon>Lacipirellulaceae</taxon>
        <taxon>Lacipirellula</taxon>
    </lineage>
</organism>
<reference evidence="3" key="1">
    <citation type="submission" date="2019-10" db="EMBL/GenBank/DDBJ databases">
        <title>Lacipirellula parvula gen. nov., sp. nov., representing a lineage of planctomycetes widespread in freshwater anoxic habitats, and description of the family Lacipirellulaceae.</title>
        <authorList>
            <person name="Dedysh S.N."/>
            <person name="Kulichevskaya I.S."/>
            <person name="Beletsky A.V."/>
            <person name="Rakitin A.L."/>
            <person name="Mardanov A.V."/>
            <person name="Ivanova A.A."/>
            <person name="Saltykova V.X."/>
            <person name="Rijpstra W.I.C."/>
            <person name="Sinninghe Damste J.S."/>
            <person name="Ravin N.V."/>
        </authorList>
    </citation>
    <scope>NUCLEOTIDE SEQUENCE [LARGE SCALE GENOMIC DNA]</scope>
    <source>
        <strain evidence="3">PX69</strain>
    </source>
</reference>
<proteinExistence type="predicted"/>
<evidence type="ECO:0000313" key="2">
    <source>
        <dbReference type="EMBL" id="BBO32622.1"/>
    </source>
</evidence>
<feature type="domain" description="Isochorismatase-like" evidence="1">
    <location>
        <begin position="6"/>
        <end position="154"/>
    </location>
</feature>
<dbReference type="PANTHER" id="PTHR14119">
    <property type="entry name" value="HYDROLASE"/>
    <property type="match status" value="1"/>
</dbReference>
<dbReference type="SUPFAM" id="SSF52499">
    <property type="entry name" value="Isochorismatase-like hydrolases"/>
    <property type="match status" value="1"/>
</dbReference>
<dbReference type="KEGG" id="lpav:PLANPX_2234"/>
<keyword evidence="2" id="KW-0378">Hydrolase</keyword>
<dbReference type="InterPro" id="IPR036380">
    <property type="entry name" value="Isochorismatase-like_sf"/>
</dbReference>
<dbReference type="EMBL" id="AP021861">
    <property type="protein sequence ID" value="BBO32622.1"/>
    <property type="molecule type" value="Genomic_DNA"/>
</dbReference>
<dbReference type="Gene3D" id="3.40.50.850">
    <property type="entry name" value="Isochorismatase-like"/>
    <property type="match status" value="1"/>
</dbReference>
<dbReference type="InterPro" id="IPR000868">
    <property type="entry name" value="Isochorismatase-like_dom"/>
</dbReference>
<dbReference type="GO" id="GO:0008908">
    <property type="term" value="F:isochorismatase activity"/>
    <property type="evidence" value="ECO:0007669"/>
    <property type="project" value="UniProtKB-EC"/>
</dbReference>
<name>A0A5K7X9T5_9BACT</name>
<dbReference type="AlphaFoldDB" id="A0A5K7X9T5"/>
<dbReference type="PANTHER" id="PTHR14119:SF3">
    <property type="entry name" value="ISOCHORISMATASE DOMAIN-CONTAINING PROTEIN 2"/>
    <property type="match status" value="1"/>
</dbReference>
<evidence type="ECO:0000259" key="1">
    <source>
        <dbReference type="Pfam" id="PF00857"/>
    </source>
</evidence>
<sequence length="193" mass="21039">MRPSDTALLLIDAQERLLNVVHEGPRIVWNCRRLLDGANILSVRTAVTEQYPEKLGPTEPSLAERIAAPAHSKLAFSAGACGELFAQWRAEQVERVLLCGIETHVCVAQTAFDLLSAGYQVYVAADATGTRARIDRDVALRRMESAGVTITTTEAALFEWCERAGTPEFKQISALAKELPPGDAPIVGFHAKR</sequence>
<gene>
    <name evidence="2" type="ORF">PLANPX_2234</name>
</gene>
<dbReference type="Pfam" id="PF00857">
    <property type="entry name" value="Isochorismatase"/>
    <property type="match status" value="1"/>
</dbReference>
<dbReference type="EC" id="3.3.2.1" evidence="2"/>